<dbReference type="Gene3D" id="3.40.630.30">
    <property type="match status" value="2"/>
</dbReference>
<feature type="region of interest" description="Disordered" evidence="3">
    <location>
        <begin position="273"/>
        <end position="314"/>
    </location>
</feature>
<dbReference type="InterPro" id="IPR016181">
    <property type="entry name" value="Acyl_CoA_acyltransferase"/>
</dbReference>
<accession>A0A919NNQ4</accession>
<evidence type="ECO:0000259" key="4">
    <source>
        <dbReference type="PROSITE" id="PS51186"/>
    </source>
</evidence>
<feature type="domain" description="N-acetyltransferase" evidence="4">
    <location>
        <begin position="327"/>
        <end position="469"/>
    </location>
</feature>
<evidence type="ECO:0000313" key="5">
    <source>
        <dbReference type="EMBL" id="GIF21281.1"/>
    </source>
</evidence>
<keyword evidence="6" id="KW-1185">Reference proteome</keyword>
<evidence type="ECO:0000313" key="6">
    <source>
        <dbReference type="Proteomes" id="UP000623608"/>
    </source>
</evidence>
<keyword evidence="2" id="KW-0012">Acyltransferase</keyword>
<dbReference type="CDD" id="cd04301">
    <property type="entry name" value="NAT_SF"/>
    <property type="match status" value="1"/>
</dbReference>
<gene>
    <name evidence="5" type="ORF">Ate02nite_40110</name>
</gene>
<dbReference type="PANTHER" id="PTHR43420">
    <property type="entry name" value="ACETYLTRANSFERASE"/>
    <property type="match status" value="1"/>
</dbReference>
<evidence type="ECO:0000256" key="3">
    <source>
        <dbReference type="SAM" id="MobiDB-lite"/>
    </source>
</evidence>
<organism evidence="5 6">
    <name type="scientific">Paractinoplanes tereljensis</name>
    <dbReference type="NCBI Taxonomy" id="571912"/>
    <lineage>
        <taxon>Bacteria</taxon>
        <taxon>Bacillati</taxon>
        <taxon>Actinomycetota</taxon>
        <taxon>Actinomycetes</taxon>
        <taxon>Micromonosporales</taxon>
        <taxon>Micromonosporaceae</taxon>
        <taxon>Paractinoplanes</taxon>
    </lineage>
</organism>
<feature type="region of interest" description="Disordered" evidence="3">
    <location>
        <begin position="231"/>
        <end position="260"/>
    </location>
</feature>
<feature type="domain" description="N-acetyltransferase" evidence="4">
    <location>
        <begin position="72"/>
        <end position="216"/>
    </location>
</feature>
<dbReference type="Pfam" id="PF00583">
    <property type="entry name" value="Acetyltransf_1"/>
    <property type="match status" value="2"/>
</dbReference>
<dbReference type="InterPro" id="IPR000182">
    <property type="entry name" value="GNAT_dom"/>
</dbReference>
<dbReference type="AlphaFoldDB" id="A0A919NNQ4"/>
<name>A0A919NNQ4_9ACTN</name>
<keyword evidence="1" id="KW-0808">Transferase</keyword>
<dbReference type="PANTHER" id="PTHR43420:SF12">
    <property type="entry name" value="N-ACETYLTRANSFERASE DOMAIN-CONTAINING PROTEIN"/>
    <property type="match status" value="1"/>
</dbReference>
<reference evidence="5" key="1">
    <citation type="submission" date="2021-01" db="EMBL/GenBank/DDBJ databases">
        <title>Whole genome shotgun sequence of Actinoplanes tereljensis NBRC 105297.</title>
        <authorList>
            <person name="Komaki H."/>
            <person name="Tamura T."/>
        </authorList>
    </citation>
    <scope>NUCLEOTIDE SEQUENCE</scope>
    <source>
        <strain evidence="5">NBRC 105297</strain>
    </source>
</reference>
<evidence type="ECO:0000256" key="2">
    <source>
        <dbReference type="ARBA" id="ARBA00023315"/>
    </source>
</evidence>
<dbReference type="Proteomes" id="UP000623608">
    <property type="component" value="Unassembled WGS sequence"/>
</dbReference>
<comment type="caution">
    <text evidence="5">The sequence shown here is derived from an EMBL/GenBank/DDBJ whole genome shotgun (WGS) entry which is preliminary data.</text>
</comment>
<dbReference type="SUPFAM" id="SSF55729">
    <property type="entry name" value="Acyl-CoA N-acyltransferases (Nat)"/>
    <property type="match status" value="2"/>
</dbReference>
<dbReference type="PROSITE" id="PS51186">
    <property type="entry name" value="GNAT"/>
    <property type="match status" value="2"/>
</dbReference>
<sequence length="469" mass="45976">MDGAGLDGAGLDGAGLDGAGLDGAGLDGAGPIAAGSIPAGRAGFSPIAAGSIPAGWVGFGSIAAGWVGSDPLEADPAEANAVGADLIGLAERCLRADGGMPLAIEPWFLRRRWAAPEGVTFALRPSEGGPLLAAGAVCPSDDGVIVTGLVDPDARGRGLGARVLDHGLLLAGDTAVTIETESLTDAAAALFESRGFKQVFAEDIMRIALPSAPPAGPAAASPAAADLTAADPTATDPRAAGPATASPAVAGPATASPAMAGPTVAAGPTLAGPATASPAVAGPATASPAVAGPATASPATAGPTSAGPAAEASGGSVGVGAGWADGLEVIGWSGSVAERFYAVYTAAFRERPGFPGESAAEWIAEYDDDEEFRAEWSVLVSDSGGDLGFVTAALGWIVQVGVVPRGRGRGIGAALVREALGRMAADGAAEAWLNVNVNNPGAAALYRRLGFVERGRRARFRRIGTELAS</sequence>
<proteinExistence type="predicted"/>
<protein>
    <recommendedName>
        <fullName evidence="4">N-acetyltransferase domain-containing protein</fullName>
    </recommendedName>
</protein>
<dbReference type="GO" id="GO:0016747">
    <property type="term" value="F:acyltransferase activity, transferring groups other than amino-acyl groups"/>
    <property type="evidence" value="ECO:0007669"/>
    <property type="project" value="InterPro"/>
</dbReference>
<dbReference type="InterPro" id="IPR050680">
    <property type="entry name" value="YpeA/RimI_acetyltransf"/>
</dbReference>
<evidence type="ECO:0000256" key="1">
    <source>
        <dbReference type="ARBA" id="ARBA00022679"/>
    </source>
</evidence>
<dbReference type="EMBL" id="BOMY01000026">
    <property type="protein sequence ID" value="GIF21281.1"/>
    <property type="molecule type" value="Genomic_DNA"/>
</dbReference>